<organism evidence="4 5">
    <name type="scientific">Coccidioides posadasii RMSCC 3488</name>
    <dbReference type="NCBI Taxonomy" id="454284"/>
    <lineage>
        <taxon>Eukaryota</taxon>
        <taxon>Fungi</taxon>
        <taxon>Dikarya</taxon>
        <taxon>Ascomycota</taxon>
        <taxon>Pezizomycotina</taxon>
        <taxon>Eurotiomycetes</taxon>
        <taxon>Eurotiomycetidae</taxon>
        <taxon>Onygenales</taxon>
        <taxon>Onygenaceae</taxon>
        <taxon>Coccidioides</taxon>
    </lineage>
</organism>
<accession>A0A0J6F8A2</accession>
<comment type="similarity">
    <text evidence="1">Belongs to the short-chain dehydrogenases/reductases (SDR) family.</text>
</comment>
<dbReference type="InterPro" id="IPR036291">
    <property type="entry name" value="NAD(P)-bd_dom_sf"/>
</dbReference>
<dbReference type="PANTHER" id="PTHR43618:SF18">
    <property type="entry name" value="SHORT CHAIN DEHYDROGENASE_REDUCTASE FAMILY (AFU_ORTHOLOGUE AFUA_5G12480)"/>
    <property type="match status" value="1"/>
</dbReference>
<dbReference type="InterPro" id="IPR052178">
    <property type="entry name" value="Sec_Metab_Biosynth_SDR"/>
</dbReference>
<dbReference type="EMBL" id="DS268109">
    <property type="protein sequence ID" value="KMM66413.1"/>
    <property type="molecule type" value="Genomic_DNA"/>
</dbReference>
<dbReference type="Proteomes" id="UP000054567">
    <property type="component" value="Unassembled WGS sequence"/>
</dbReference>
<evidence type="ECO:0000256" key="2">
    <source>
        <dbReference type="ARBA" id="ARBA00022857"/>
    </source>
</evidence>
<dbReference type="PANTHER" id="PTHR43618">
    <property type="entry name" value="7-ALPHA-HYDROXYSTEROID DEHYDROGENASE"/>
    <property type="match status" value="1"/>
</dbReference>
<dbReference type="Pfam" id="PF00106">
    <property type="entry name" value="adh_short"/>
    <property type="match status" value="1"/>
</dbReference>
<evidence type="ECO:0000313" key="5">
    <source>
        <dbReference type="Proteomes" id="UP000054567"/>
    </source>
</evidence>
<reference evidence="5" key="2">
    <citation type="journal article" date="2009" name="Genome Res.">
        <title>Comparative genomic analyses of the human fungal pathogens Coccidioides and their relatives.</title>
        <authorList>
            <person name="Sharpton T.J."/>
            <person name="Stajich J.E."/>
            <person name="Rounsley S.D."/>
            <person name="Gardner M.J."/>
            <person name="Wortman J.R."/>
            <person name="Jordar V.S."/>
            <person name="Maiti R."/>
            <person name="Kodira C.D."/>
            <person name="Neafsey D.E."/>
            <person name="Zeng Q."/>
            <person name="Hung C.-Y."/>
            <person name="McMahan C."/>
            <person name="Muszewska A."/>
            <person name="Grynberg M."/>
            <person name="Mandel M.A."/>
            <person name="Kellner E.M."/>
            <person name="Barker B.M."/>
            <person name="Galgiani J.N."/>
            <person name="Orbach M.J."/>
            <person name="Kirkland T.N."/>
            <person name="Cole G.T."/>
            <person name="Henn M.R."/>
            <person name="Birren B.W."/>
            <person name="Taylor J.W."/>
        </authorList>
    </citation>
    <scope>NUCLEOTIDE SEQUENCE [LARGE SCALE GENOMIC DNA]</scope>
    <source>
        <strain evidence="5">RMSCC 3488</strain>
    </source>
</reference>
<name>A0A0J6F8A2_COCPO</name>
<sequence length="324" mass="34792">MDSSTKAIETPELFSIKGLVAVISGGGSGIGRMITRALAVNGAAKVYILGRRGAVLEETAKPFPDVVIPIECDVTSKESLQAAVDKVTKEVGYINVLWCNSGTSGPESPELTSSSSLNQFIEANWRHSVEEYAETFKVNTAGFWYTAIAFLKLLHLGNERGNGMHRSQIIGTCSTLGFGRFAATGRFAYGQSKASQTHMMKQLSTHLVPYGIRVNMVAPGHMTSSMTASGYDPSKLIPEGRAGADTDMAGIVLFLTRTGGNDQISRVGFVSGGSLAFNPLTNSRKLPGCLMLTNAMWTFFDCLKLASMMPRNLLFTSPRPVNMG</sequence>
<dbReference type="InterPro" id="IPR002347">
    <property type="entry name" value="SDR_fam"/>
</dbReference>
<protein>
    <submittedName>
        <fullName evidence="4">Short chain dehydrogenase/reductase family</fullName>
    </submittedName>
</protein>
<dbReference type="PRINTS" id="PR00081">
    <property type="entry name" value="GDHRDH"/>
</dbReference>
<reference evidence="4 5" key="1">
    <citation type="submission" date="2007-06" db="EMBL/GenBank/DDBJ databases">
        <title>The Genome Sequence of Coccidioides posadasii RMSCC_3488.</title>
        <authorList>
            <consortium name="Coccidioides Genome Resources Consortium"/>
            <consortium name="The Broad Institute Genome Sequencing Platform"/>
            <person name="Henn M.R."/>
            <person name="Sykes S."/>
            <person name="Young S."/>
            <person name="Jaffe D."/>
            <person name="Berlin A."/>
            <person name="Alvarez P."/>
            <person name="Butler J."/>
            <person name="Gnerre S."/>
            <person name="Grabherr M."/>
            <person name="Mauceli E."/>
            <person name="Brockman W."/>
            <person name="Kodira C."/>
            <person name="Alvarado L."/>
            <person name="Zeng Q."/>
            <person name="Crawford M."/>
            <person name="Antoine C."/>
            <person name="Devon K."/>
            <person name="Galgiani J."/>
            <person name="Orsborn K."/>
            <person name="Lewis M.L."/>
            <person name="Nusbaum C."/>
            <person name="Galagan J."/>
            <person name="Birren B."/>
        </authorList>
    </citation>
    <scope>NUCLEOTIDE SEQUENCE [LARGE SCALE GENOMIC DNA]</scope>
    <source>
        <strain evidence="4 5">RMSCC 3488</strain>
    </source>
</reference>
<evidence type="ECO:0000313" key="4">
    <source>
        <dbReference type="EMBL" id="KMM66413.1"/>
    </source>
</evidence>
<dbReference type="GO" id="GO:0016491">
    <property type="term" value="F:oxidoreductase activity"/>
    <property type="evidence" value="ECO:0007669"/>
    <property type="project" value="UniProtKB-KW"/>
</dbReference>
<evidence type="ECO:0000256" key="3">
    <source>
        <dbReference type="ARBA" id="ARBA00023002"/>
    </source>
</evidence>
<evidence type="ECO:0000256" key="1">
    <source>
        <dbReference type="ARBA" id="ARBA00006484"/>
    </source>
</evidence>
<keyword evidence="2" id="KW-0521">NADP</keyword>
<gene>
    <name evidence="4" type="ORF">CPAG_02752</name>
</gene>
<dbReference type="CDD" id="cd05233">
    <property type="entry name" value="SDR_c"/>
    <property type="match status" value="1"/>
</dbReference>
<dbReference type="SUPFAM" id="SSF51735">
    <property type="entry name" value="NAD(P)-binding Rossmann-fold domains"/>
    <property type="match status" value="1"/>
</dbReference>
<keyword evidence="3" id="KW-0560">Oxidoreductase</keyword>
<dbReference type="OrthoDB" id="2962696at2759"/>
<proteinExistence type="inferred from homology"/>
<dbReference type="Gene3D" id="3.40.50.720">
    <property type="entry name" value="NAD(P)-binding Rossmann-like Domain"/>
    <property type="match status" value="1"/>
</dbReference>
<dbReference type="VEuPathDB" id="FungiDB:CPAG_02752"/>
<reference evidence="5" key="3">
    <citation type="journal article" date="2010" name="Genome Res.">
        <title>Population genomic sequencing of Coccidioides fungi reveals recent hybridization and transposon control.</title>
        <authorList>
            <person name="Neafsey D.E."/>
            <person name="Barker B.M."/>
            <person name="Sharpton T.J."/>
            <person name="Stajich J.E."/>
            <person name="Park D.J."/>
            <person name="Whiston E."/>
            <person name="Hung C.-Y."/>
            <person name="McMahan C."/>
            <person name="White J."/>
            <person name="Sykes S."/>
            <person name="Heiman D."/>
            <person name="Young S."/>
            <person name="Zeng Q."/>
            <person name="Abouelleil A."/>
            <person name="Aftuck L."/>
            <person name="Bessette D."/>
            <person name="Brown A."/>
            <person name="FitzGerald M."/>
            <person name="Lui A."/>
            <person name="Macdonald J.P."/>
            <person name="Priest M."/>
            <person name="Orbach M.J."/>
            <person name="Galgiani J.N."/>
            <person name="Kirkland T.N."/>
            <person name="Cole G.T."/>
            <person name="Birren B.W."/>
            <person name="Henn M.R."/>
            <person name="Taylor J.W."/>
            <person name="Rounsley S.D."/>
        </authorList>
    </citation>
    <scope>NUCLEOTIDE SEQUENCE [LARGE SCALE GENOMIC DNA]</scope>
    <source>
        <strain evidence="5">RMSCC 3488</strain>
    </source>
</reference>
<dbReference type="AlphaFoldDB" id="A0A0J6F8A2"/>